<evidence type="ECO:0000313" key="1">
    <source>
        <dbReference type="EMBL" id="KAK8843609.1"/>
    </source>
</evidence>
<comment type="caution">
    <text evidence="1">The sequence shown here is derived from an EMBL/GenBank/DDBJ whole genome shotgun (WGS) entry which is preliminary data.</text>
</comment>
<gene>
    <name evidence="1" type="ORF">M9Y10_024668</name>
</gene>
<keyword evidence="2" id="KW-1185">Reference proteome</keyword>
<accession>A0ABR2HB39</accession>
<reference evidence="1 2" key="1">
    <citation type="submission" date="2024-04" db="EMBL/GenBank/DDBJ databases">
        <title>Tritrichomonas musculus Genome.</title>
        <authorList>
            <person name="Alves-Ferreira E."/>
            <person name="Grigg M."/>
            <person name="Lorenzi H."/>
            <person name="Galac M."/>
        </authorList>
    </citation>
    <scope>NUCLEOTIDE SEQUENCE [LARGE SCALE GENOMIC DNA]</scope>
    <source>
        <strain evidence="1 2">EAF2021</strain>
    </source>
</reference>
<dbReference type="EMBL" id="JAPFFF010000034">
    <property type="protein sequence ID" value="KAK8843609.1"/>
    <property type="molecule type" value="Genomic_DNA"/>
</dbReference>
<proteinExistence type="predicted"/>
<evidence type="ECO:0000313" key="2">
    <source>
        <dbReference type="Proteomes" id="UP001470230"/>
    </source>
</evidence>
<protein>
    <submittedName>
        <fullName evidence="1">Uncharacterized protein</fullName>
    </submittedName>
</protein>
<organism evidence="1 2">
    <name type="scientific">Tritrichomonas musculus</name>
    <dbReference type="NCBI Taxonomy" id="1915356"/>
    <lineage>
        <taxon>Eukaryota</taxon>
        <taxon>Metamonada</taxon>
        <taxon>Parabasalia</taxon>
        <taxon>Tritrichomonadida</taxon>
        <taxon>Tritrichomonadidae</taxon>
        <taxon>Tritrichomonas</taxon>
    </lineage>
</organism>
<name>A0ABR2HB39_9EUKA</name>
<sequence>MEIQNFLAKMKKIESDLLDFIEHDDSNVEDQKGLEQIFGDFKDIFSERNEFKNSLTLLVKIANNHFRQPNFFKKINSLLTKLKDQIKQSYSNSEIFEIFKSNKKILLFLIKEQIITVDSSISGQIIQMKYFYREFFFPEIKEFLKKSDIDEITKKIPDNFEEKREIGENDSEICEIIRNDSIDEFSPLSLLPT</sequence>
<dbReference type="Proteomes" id="UP001470230">
    <property type="component" value="Unassembled WGS sequence"/>
</dbReference>